<gene>
    <name evidence="4" type="ORF">SVUK_LOCUS13342</name>
</gene>
<evidence type="ECO:0000259" key="3">
    <source>
        <dbReference type="Pfam" id="PF00724"/>
    </source>
</evidence>
<dbReference type="InterPro" id="IPR013785">
    <property type="entry name" value="Aldolase_TIM"/>
</dbReference>
<name>A0A3P7JJ14_STRVU</name>
<evidence type="ECO:0000313" key="4">
    <source>
        <dbReference type="EMBL" id="VDM78344.1"/>
    </source>
</evidence>
<evidence type="ECO:0000313" key="5">
    <source>
        <dbReference type="Proteomes" id="UP000270094"/>
    </source>
</evidence>
<dbReference type="EMBL" id="UYYB01101634">
    <property type="protein sequence ID" value="VDM78344.1"/>
    <property type="molecule type" value="Genomic_DNA"/>
</dbReference>
<organism evidence="4 5">
    <name type="scientific">Strongylus vulgaris</name>
    <name type="common">Blood worm</name>
    <dbReference type="NCBI Taxonomy" id="40348"/>
    <lineage>
        <taxon>Eukaryota</taxon>
        <taxon>Metazoa</taxon>
        <taxon>Ecdysozoa</taxon>
        <taxon>Nematoda</taxon>
        <taxon>Chromadorea</taxon>
        <taxon>Rhabditida</taxon>
        <taxon>Rhabditina</taxon>
        <taxon>Rhabditomorpha</taxon>
        <taxon>Strongyloidea</taxon>
        <taxon>Strongylidae</taxon>
        <taxon>Strongylus</taxon>
    </lineage>
</organism>
<keyword evidence="1" id="KW-0285">Flavoprotein</keyword>
<proteinExistence type="predicted"/>
<dbReference type="InterPro" id="IPR051799">
    <property type="entry name" value="NADH_flavin_oxidoreductase"/>
</dbReference>
<dbReference type="PANTHER" id="PTHR43656:SF5">
    <property type="entry name" value="NADH:FLAVIN OXIDOREDUCTASE_NADH OXIDASE N-TERMINAL DOMAIN-CONTAINING PROTEIN"/>
    <property type="match status" value="1"/>
</dbReference>
<evidence type="ECO:0000256" key="1">
    <source>
        <dbReference type="ARBA" id="ARBA00022630"/>
    </source>
</evidence>
<dbReference type="Gene3D" id="3.20.20.70">
    <property type="entry name" value="Aldolase class I"/>
    <property type="match status" value="1"/>
</dbReference>
<dbReference type="GO" id="GO:0010181">
    <property type="term" value="F:FMN binding"/>
    <property type="evidence" value="ECO:0007669"/>
    <property type="project" value="InterPro"/>
</dbReference>
<reference evidence="4 5" key="1">
    <citation type="submission" date="2018-11" db="EMBL/GenBank/DDBJ databases">
        <authorList>
            <consortium name="Pathogen Informatics"/>
        </authorList>
    </citation>
    <scope>NUCLEOTIDE SEQUENCE [LARGE SCALE GENOMIC DNA]</scope>
</reference>
<keyword evidence="5" id="KW-1185">Reference proteome</keyword>
<dbReference type="PANTHER" id="PTHR43656">
    <property type="entry name" value="BINDING OXIDOREDUCTASE, PUTATIVE (AFU_ORTHOLOGUE AFUA_2G08260)-RELATED"/>
    <property type="match status" value="1"/>
</dbReference>
<accession>A0A3P7JJ14</accession>
<feature type="domain" description="NADH:flavin oxidoreductase/NADH oxidase N-terminal" evidence="3">
    <location>
        <begin position="18"/>
        <end position="233"/>
    </location>
</feature>
<dbReference type="SUPFAM" id="SSF51395">
    <property type="entry name" value="FMN-linked oxidoreductases"/>
    <property type="match status" value="1"/>
</dbReference>
<dbReference type="InterPro" id="IPR001155">
    <property type="entry name" value="OxRdtase_FMN_N"/>
</dbReference>
<dbReference type="AlphaFoldDB" id="A0A3P7JJ14"/>
<dbReference type="Proteomes" id="UP000270094">
    <property type="component" value="Unassembled WGS sequence"/>
</dbReference>
<keyword evidence="2" id="KW-0560">Oxidoreductase</keyword>
<protein>
    <recommendedName>
        <fullName evidence="3">NADH:flavin oxidoreductase/NADH oxidase N-terminal domain-containing protein</fullName>
    </recommendedName>
</protein>
<evidence type="ECO:0000256" key="2">
    <source>
        <dbReference type="ARBA" id="ARBA00023002"/>
    </source>
</evidence>
<sequence length="235" mass="26095">MVHERIPANKTDVSILGTPLTFRNGRKAKNRFLKASLTEMVSAWDAEDLSQRGIPTQDLINVYDKWGNGGFGVILTGNVMVEPRNLENAGNPIICRENDSPQLREALSKLAKVSKQDGALILVQLSHAGRQTPFTVNEYPYSSSDVQLNSSIIDGGKPVPLALDQLKTEVIDRFVFAAKVAYETGFDGIELHAAHGYLLSQFMSPTANKRKDRYGGSLENRFRLIAEIYRAIRCE</sequence>
<feature type="non-terminal residue" evidence="4">
    <location>
        <position position="235"/>
    </location>
</feature>
<dbReference type="GO" id="GO:0016491">
    <property type="term" value="F:oxidoreductase activity"/>
    <property type="evidence" value="ECO:0007669"/>
    <property type="project" value="UniProtKB-KW"/>
</dbReference>
<dbReference type="OrthoDB" id="1663137at2759"/>
<dbReference type="Pfam" id="PF00724">
    <property type="entry name" value="Oxidored_FMN"/>
    <property type="match status" value="1"/>
</dbReference>